<dbReference type="Pfam" id="PF17766">
    <property type="entry name" value="fn3_6"/>
    <property type="match status" value="1"/>
</dbReference>
<gene>
    <name evidence="2" type="ORF">CISIN_1g0404621mg</name>
</gene>
<reference evidence="2 3" key="1">
    <citation type="submission" date="2014-04" db="EMBL/GenBank/DDBJ databases">
        <authorList>
            <consortium name="International Citrus Genome Consortium"/>
            <person name="Gmitter F."/>
            <person name="Chen C."/>
            <person name="Farmerie W."/>
            <person name="Harkins T."/>
            <person name="Desany B."/>
            <person name="Mohiuddin M."/>
            <person name="Kodira C."/>
            <person name="Borodovsky M."/>
            <person name="Lomsadze A."/>
            <person name="Burns P."/>
            <person name="Jenkins J."/>
            <person name="Prochnik S."/>
            <person name="Shu S."/>
            <person name="Chapman J."/>
            <person name="Pitluck S."/>
            <person name="Schmutz J."/>
            <person name="Rokhsar D."/>
        </authorList>
    </citation>
    <scope>NUCLEOTIDE SEQUENCE</scope>
</reference>
<feature type="non-terminal residue" evidence="2">
    <location>
        <position position="1"/>
    </location>
</feature>
<organism evidence="2 3">
    <name type="scientific">Citrus sinensis</name>
    <name type="common">Sweet orange</name>
    <name type="synonym">Citrus aurantium var. sinensis</name>
    <dbReference type="NCBI Taxonomy" id="2711"/>
    <lineage>
        <taxon>Eukaryota</taxon>
        <taxon>Viridiplantae</taxon>
        <taxon>Streptophyta</taxon>
        <taxon>Embryophyta</taxon>
        <taxon>Tracheophyta</taxon>
        <taxon>Spermatophyta</taxon>
        <taxon>Magnoliopsida</taxon>
        <taxon>eudicotyledons</taxon>
        <taxon>Gunneridae</taxon>
        <taxon>Pentapetalae</taxon>
        <taxon>rosids</taxon>
        <taxon>malvids</taxon>
        <taxon>Sapindales</taxon>
        <taxon>Rutaceae</taxon>
        <taxon>Aurantioideae</taxon>
        <taxon>Citrus</taxon>
    </lineage>
</organism>
<dbReference type="AlphaFoldDB" id="A0A067FTC7"/>
<evidence type="ECO:0000313" key="2">
    <source>
        <dbReference type="EMBL" id="KDO66667.1"/>
    </source>
</evidence>
<dbReference type="EMBL" id="KK784898">
    <property type="protein sequence ID" value="KDO66667.1"/>
    <property type="molecule type" value="Genomic_DNA"/>
</dbReference>
<name>A0A067FTC7_CITSI</name>
<dbReference type="Gene3D" id="2.60.40.2310">
    <property type="match status" value="1"/>
</dbReference>
<keyword evidence="3" id="KW-1185">Reference proteome</keyword>
<evidence type="ECO:0000313" key="3">
    <source>
        <dbReference type="Proteomes" id="UP000027120"/>
    </source>
</evidence>
<feature type="domain" description="Subtilisin-like protease fibronectin type-III" evidence="1">
    <location>
        <begin position="1"/>
        <end position="39"/>
    </location>
</feature>
<dbReference type="Proteomes" id="UP000027120">
    <property type="component" value="Unassembled WGS sequence"/>
</dbReference>
<dbReference type="InterPro" id="IPR041469">
    <property type="entry name" value="Subtilisin-like_FN3"/>
</dbReference>
<sequence length="46" mass="4796">KKPFVVTVTGKGLPESGTVVPATLVWSDGIHSVRSPIVVHTQQGQG</sequence>
<evidence type="ECO:0000259" key="1">
    <source>
        <dbReference type="Pfam" id="PF17766"/>
    </source>
</evidence>
<protein>
    <recommendedName>
        <fullName evidence="1">Subtilisin-like protease fibronectin type-III domain-containing protein</fullName>
    </recommendedName>
</protein>
<accession>A0A067FTC7</accession>
<proteinExistence type="predicted"/>